<accession>A0ABT8Q3D3</accession>
<comment type="similarity">
    <text evidence="2 9">Belongs to the ABC-2 integral membrane protein family.</text>
</comment>
<dbReference type="Pfam" id="PF01061">
    <property type="entry name" value="ABC2_membrane"/>
    <property type="match status" value="1"/>
</dbReference>
<comment type="subcellular location">
    <subcellularLocation>
        <location evidence="1">Cell inner membrane</location>
        <topology evidence="1">Multi-pass membrane protein</topology>
    </subcellularLocation>
    <subcellularLocation>
        <location evidence="9">Cell membrane</location>
        <topology evidence="9">Multi-pass membrane protein</topology>
    </subcellularLocation>
</comment>
<name>A0ABT8Q3D3_9CORY</name>
<protein>
    <recommendedName>
        <fullName evidence="9">Transport permease protein</fullName>
    </recommendedName>
</protein>
<evidence type="ECO:0000313" key="13">
    <source>
        <dbReference type="Proteomes" id="UP001174347"/>
    </source>
</evidence>
<keyword evidence="5" id="KW-0997">Cell inner membrane</keyword>
<evidence type="ECO:0000313" key="12">
    <source>
        <dbReference type="EMBL" id="MDN8619728.1"/>
    </source>
</evidence>
<evidence type="ECO:0000256" key="9">
    <source>
        <dbReference type="RuleBase" id="RU361157"/>
    </source>
</evidence>
<evidence type="ECO:0000256" key="5">
    <source>
        <dbReference type="ARBA" id="ARBA00022519"/>
    </source>
</evidence>
<keyword evidence="13" id="KW-1185">Reference proteome</keyword>
<keyword evidence="6 9" id="KW-0812">Transmembrane</keyword>
<dbReference type="RefSeq" id="WP_301732215.1">
    <property type="nucleotide sequence ID" value="NZ_JAUKFL010000003.1"/>
</dbReference>
<evidence type="ECO:0000256" key="10">
    <source>
        <dbReference type="SAM" id="MobiDB-lite"/>
    </source>
</evidence>
<sequence>MESQLNNDSDSAPERTNAKQEKPKRVKDASFRNLELVDDSQLYNLRSRDNLASYTRRLFDRRHFISAYARSKSLSRGRNMFLGRAWLILQPILDVAVYAFIFGYVLHVSRGMDNFIGFLTIGVIYLKFATGGLSAGISIIRGSKGLISSFNFPTAAVPISTTIKQMIDHAIPAMVAIVGALLFQLDKGISWTIILVVPLYFLIHCFSLGCMFIVGRATAFIPDLKSVVGIINRGLFFISGVFFDLSKFDKNPHIQAIMQANPIYQFLTAVRQLVLDGEVPPLGTWLYIAAWSFGLLIIGYFYFWQAEERYAVVK</sequence>
<feature type="compositionally biased region" description="Polar residues" evidence="10">
    <location>
        <begin position="1"/>
        <end position="10"/>
    </location>
</feature>
<reference evidence="12" key="1">
    <citation type="submission" date="2023-07" db="EMBL/GenBank/DDBJ databases">
        <title>Insights into the diversity of cutaneous corynebacteria.</title>
        <authorList>
            <person name="Bruggemann H."/>
            <person name="Poehlein A."/>
        </authorList>
    </citation>
    <scope>NUCLEOTIDE SEQUENCE</scope>
    <source>
        <strain evidence="12">P7_F1</strain>
    </source>
</reference>
<evidence type="ECO:0000259" key="11">
    <source>
        <dbReference type="PROSITE" id="PS51012"/>
    </source>
</evidence>
<keyword evidence="7 9" id="KW-1133">Transmembrane helix</keyword>
<dbReference type="Proteomes" id="UP001174347">
    <property type="component" value="Unassembled WGS sequence"/>
</dbReference>
<organism evidence="12 13">
    <name type="scientific">Corynebacterium kefirresidentii</name>
    <dbReference type="NCBI Taxonomy" id="1979527"/>
    <lineage>
        <taxon>Bacteria</taxon>
        <taxon>Bacillati</taxon>
        <taxon>Actinomycetota</taxon>
        <taxon>Actinomycetes</taxon>
        <taxon>Mycobacteriales</taxon>
        <taxon>Corynebacteriaceae</taxon>
        <taxon>Corynebacterium</taxon>
    </lineage>
</organism>
<feature type="compositionally biased region" description="Basic and acidic residues" evidence="10">
    <location>
        <begin position="12"/>
        <end position="27"/>
    </location>
</feature>
<evidence type="ECO:0000256" key="1">
    <source>
        <dbReference type="ARBA" id="ARBA00004429"/>
    </source>
</evidence>
<feature type="transmembrane region" description="Helical" evidence="9">
    <location>
        <begin position="285"/>
        <end position="304"/>
    </location>
</feature>
<feature type="region of interest" description="Disordered" evidence="10">
    <location>
        <begin position="1"/>
        <end position="27"/>
    </location>
</feature>
<dbReference type="InterPro" id="IPR047817">
    <property type="entry name" value="ABC2_TM_bact-type"/>
</dbReference>
<dbReference type="PANTHER" id="PTHR30413:SF8">
    <property type="entry name" value="TRANSPORT PERMEASE PROTEIN"/>
    <property type="match status" value="1"/>
</dbReference>
<feature type="transmembrane region" description="Helical" evidence="9">
    <location>
        <begin position="191"/>
        <end position="214"/>
    </location>
</feature>
<feature type="domain" description="ABC transmembrane type-2" evidence="11">
    <location>
        <begin position="82"/>
        <end position="306"/>
    </location>
</feature>
<proteinExistence type="inferred from homology"/>
<keyword evidence="3 9" id="KW-0813">Transport</keyword>
<dbReference type="EMBL" id="JAUKFM010000002">
    <property type="protein sequence ID" value="MDN8619728.1"/>
    <property type="molecule type" value="Genomic_DNA"/>
</dbReference>
<evidence type="ECO:0000256" key="2">
    <source>
        <dbReference type="ARBA" id="ARBA00007783"/>
    </source>
</evidence>
<comment type="caution">
    <text evidence="12">The sequence shown here is derived from an EMBL/GenBank/DDBJ whole genome shotgun (WGS) entry which is preliminary data.</text>
</comment>
<keyword evidence="4 9" id="KW-1003">Cell membrane</keyword>
<comment type="caution">
    <text evidence="9">Lacks conserved residue(s) required for the propagation of feature annotation.</text>
</comment>
<evidence type="ECO:0000256" key="8">
    <source>
        <dbReference type="ARBA" id="ARBA00023136"/>
    </source>
</evidence>
<gene>
    <name evidence="12" type="ORF">Q0N36_03900</name>
</gene>
<dbReference type="PROSITE" id="PS51012">
    <property type="entry name" value="ABC_TM2"/>
    <property type="match status" value="1"/>
</dbReference>
<evidence type="ECO:0000256" key="4">
    <source>
        <dbReference type="ARBA" id="ARBA00022475"/>
    </source>
</evidence>
<evidence type="ECO:0000256" key="6">
    <source>
        <dbReference type="ARBA" id="ARBA00022692"/>
    </source>
</evidence>
<feature type="transmembrane region" description="Helical" evidence="9">
    <location>
        <begin position="226"/>
        <end position="243"/>
    </location>
</feature>
<feature type="transmembrane region" description="Helical" evidence="9">
    <location>
        <begin position="118"/>
        <end position="140"/>
    </location>
</feature>
<keyword evidence="8 9" id="KW-0472">Membrane</keyword>
<dbReference type="InterPro" id="IPR013525">
    <property type="entry name" value="ABC2_TM"/>
</dbReference>
<evidence type="ECO:0000256" key="7">
    <source>
        <dbReference type="ARBA" id="ARBA00022989"/>
    </source>
</evidence>
<feature type="transmembrane region" description="Helical" evidence="9">
    <location>
        <begin position="85"/>
        <end position="106"/>
    </location>
</feature>
<evidence type="ECO:0000256" key="3">
    <source>
        <dbReference type="ARBA" id="ARBA00022448"/>
    </source>
</evidence>
<dbReference type="PANTHER" id="PTHR30413">
    <property type="entry name" value="INNER MEMBRANE TRANSPORT PERMEASE"/>
    <property type="match status" value="1"/>
</dbReference>